<dbReference type="InterPro" id="IPR003607">
    <property type="entry name" value="HD/PDEase_dom"/>
</dbReference>
<feature type="domain" description="HD" evidence="1">
    <location>
        <begin position="72"/>
        <end position="153"/>
    </location>
</feature>
<accession>A0A4V3C9I5</accession>
<dbReference type="AlphaFoldDB" id="A0A4V3C9I5"/>
<organism evidence="2 3">
    <name type="scientific">Kribbella caucasensis</name>
    <dbReference type="NCBI Taxonomy" id="2512215"/>
    <lineage>
        <taxon>Bacteria</taxon>
        <taxon>Bacillati</taxon>
        <taxon>Actinomycetota</taxon>
        <taxon>Actinomycetes</taxon>
        <taxon>Propionibacteriales</taxon>
        <taxon>Kribbellaceae</taxon>
        <taxon>Kribbella</taxon>
    </lineage>
</organism>
<sequence length="243" mass="26878">MTAWGPETLSVRDKVCFLPDVAARLGSTLLGLAAYRLGKRGPSLSPNLDPPPTPWATTAESHGRDVLWREFYDHSLRTWCFGLALAEADGIGLDRELFYVAAMLHDVGLRKPTADRCFTYAGAEAAESTAPPHTPRDEIEQVKTAILAHIDIRAPKDPLGHYLQAGSLLDLAGTRITAVDPEILSEACTKWSRANFPETCRSLWLQECRRSPHGRAAYARRPGCLLLATRLNPLDWKQRPVRG</sequence>
<dbReference type="Pfam" id="PF01966">
    <property type="entry name" value="HD"/>
    <property type="match status" value="1"/>
</dbReference>
<dbReference type="PANTHER" id="PTHR35569:SF1">
    <property type="entry name" value="CYANAMIDE HYDRATASE DDI2-RELATED"/>
    <property type="match status" value="1"/>
</dbReference>
<evidence type="ECO:0000313" key="3">
    <source>
        <dbReference type="Proteomes" id="UP000295388"/>
    </source>
</evidence>
<gene>
    <name evidence="2" type="ORF">EV643_11292</name>
</gene>
<name>A0A4V3C9I5_9ACTN</name>
<dbReference type="Proteomes" id="UP000295388">
    <property type="component" value="Unassembled WGS sequence"/>
</dbReference>
<dbReference type="InterPro" id="IPR006674">
    <property type="entry name" value="HD_domain"/>
</dbReference>
<dbReference type="PANTHER" id="PTHR35569">
    <property type="entry name" value="CYANAMIDE HYDRATASE DDI2-RELATED"/>
    <property type="match status" value="1"/>
</dbReference>
<reference evidence="2 3" key="1">
    <citation type="submission" date="2019-03" db="EMBL/GenBank/DDBJ databases">
        <title>Genomic Encyclopedia of Type Strains, Phase III (KMG-III): the genomes of soil and plant-associated and newly described type strains.</title>
        <authorList>
            <person name="Whitman W."/>
        </authorList>
    </citation>
    <scope>NUCLEOTIDE SEQUENCE [LARGE SCALE GENOMIC DNA]</scope>
    <source>
        <strain evidence="2 3">VKM Ac-2527</strain>
    </source>
</reference>
<evidence type="ECO:0000313" key="2">
    <source>
        <dbReference type="EMBL" id="TDO45768.1"/>
    </source>
</evidence>
<dbReference type="OrthoDB" id="8478129at2"/>
<dbReference type="RefSeq" id="WP_133802400.1">
    <property type="nucleotide sequence ID" value="NZ_SNWQ01000012.1"/>
</dbReference>
<proteinExistence type="predicted"/>
<dbReference type="Gene3D" id="1.10.3210.10">
    <property type="entry name" value="Hypothetical protein af1432"/>
    <property type="match status" value="1"/>
</dbReference>
<dbReference type="SUPFAM" id="SSF109604">
    <property type="entry name" value="HD-domain/PDEase-like"/>
    <property type="match status" value="1"/>
</dbReference>
<comment type="caution">
    <text evidence="2">The sequence shown here is derived from an EMBL/GenBank/DDBJ whole genome shotgun (WGS) entry which is preliminary data.</text>
</comment>
<dbReference type="EMBL" id="SNWQ01000012">
    <property type="protein sequence ID" value="TDO45768.1"/>
    <property type="molecule type" value="Genomic_DNA"/>
</dbReference>
<dbReference type="CDD" id="cd00077">
    <property type="entry name" value="HDc"/>
    <property type="match status" value="1"/>
</dbReference>
<keyword evidence="3" id="KW-1185">Reference proteome</keyword>
<evidence type="ECO:0000259" key="1">
    <source>
        <dbReference type="Pfam" id="PF01966"/>
    </source>
</evidence>
<protein>
    <submittedName>
        <fullName evidence="2">HD domain-containing protein</fullName>
    </submittedName>
</protein>